<proteinExistence type="predicted"/>
<dbReference type="InterPro" id="IPR011527">
    <property type="entry name" value="ABC1_TM_dom"/>
</dbReference>
<keyword evidence="7" id="KW-0547">Nucleotide-binding</keyword>
<feature type="transmembrane region" description="Helical" evidence="5">
    <location>
        <begin position="162"/>
        <end position="189"/>
    </location>
</feature>
<dbReference type="InterPro" id="IPR039421">
    <property type="entry name" value="Type_1_exporter"/>
</dbReference>
<comment type="subcellular location">
    <subcellularLocation>
        <location evidence="1">Cell membrane</location>
        <topology evidence="1">Multi-pass membrane protein</topology>
    </subcellularLocation>
</comment>
<evidence type="ECO:0000256" key="1">
    <source>
        <dbReference type="ARBA" id="ARBA00004651"/>
    </source>
</evidence>
<dbReference type="Gene3D" id="1.20.1560.10">
    <property type="entry name" value="ABC transporter type 1, transmembrane domain"/>
    <property type="match status" value="1"/>
</dbReference>
<comment type="caution">
    <text evidence="7">The sequence shown here is derived from an EMBL/GenBank/DDBJ whole genome shotgun (WGS) entry which is preliminary data.</text>
</comment>
<dbReference type="Proteomes" id="UP000315369">
    <property type="component" value="Unassembled WGS sequence"/>
</dbReference>
<keyword evidence="8" id="KW-1185">Reference proteome</keyword>
<gene>
    <name evidence="7" type="ORF">FJV41_42350</name>
</gene>
<feature type="transmembrane region" description="Helical" evidence="5">
    <location>
        <begin position="71"/>
        <end position="97"/>
    </location>
</feature>
<accession>A0A540WLJ1</accession>
<dbReference type="Pfam" id="PF00664">
    <property type="entry name" value="ABC_membrane"/>
    <property type="match status" value="1"/>
</dbReference>
<dbReference type="EMBL" id="VIFM01000300">
    <property type="protein sequence ID" value="TQF09889.1"/>
    <property type="molecule type" value="Genomic_DNA"/>
</dbReference>
<protein>
    <submittedName>
        <fullName evidence="7">ABC transporter ATP-binding protein</fullName>
    </submittedName>
</protein>
<feature type="domain" description="ABC transmembrane type-1" evidence="6">
    <location>
        <begin position="20"/>
        <end position="219"/>
    </location>
</feature>
<keyword evidence="2 5" id="KW-0812">Transmembrane</keyword>
<feature type="transmembrane region" description="Helical" evidence="5">
    <location>
        <begin position="16"/>
        <end position="39"/>
    </location>
</feature>
<feature type="non-terminal residue" evidence="7">
    <location>
        <position position="219"/>
    </location>
</feature>
<dbReference type="InterPro" id="IPR036640">
    <property type="entry name" value="ABC1_TM_sf"/>
</dbReference>
<dbReference type="GO" id="GO:0015421">
    <property type="term" value="F:ABC-type oligopeptide transporter activity"/>
    <property type="evidence" value="ECO:0007669"/>
    <property type="project" value="TreeGrafter"/>
</dbReference>
<dbReference type="SUPFAM" id="SSF90123">
    <property type="entry name" value="ABC transporter transmembrane region"/>
    <property type="match status" value="1"/>
</dbReference>
<reference evidence="7 8" key="1">
    <citation type="submission" date="2019-06" db="EMBL/GenBank/DDBJ databases">
        <authorList>
            <person name="Livingstone P."/>
            <person name="Whitworth D."/>
        </authorList>
    </citation>
    <scope>NUCLEOTIDE SEQUENCE [LARGE SCALE GENOMIC DNA]</scope>
    <source>
        <strain evidence="7 8">AM401</strain>
    </source>
</reference>
<evidence type="ECO:0000313" key="8">
    <source>
        <dbReference type="Proteomes" id="UP000315369"/>
    </source>
</evidence>
<evidence type="ECO:0000313" key="7">
    <source>
        <dbReference type="EMBL" id="TQF09889.1"/>
    </source>
</evidence>
<dbReference type="PROSITE" id="PS50929">
    <property type="entry name" value="ABC_TM1F"/>
    <property type="match status" value="1"/>
</dbReference>
<evidence type="ECO:0000256" key="3">
    <source>
        <dbReference type="ARBA" id="ARBA00022989"/>
    </source>
</evidence>
<organism evidence="7 8">
    <name type="scientific">Myxococcus llanfairpwllgwyngyllgogerychwyrndrobwllllantysiliogogogochensis</name>
    <dbReference type="NCBI Taxonomy" id="2590453"/>
    <lineage>
        <taxon>Bacteria</taxon>
        <taxon>Pseudomonadati</taxon>
        <taxon>Myxococcota</taxon>
        <taxon>Myxococcia</taxon>
        <taxon>Myxococcales</taxon>
        <taxon>Cystobacterineae</taxon>
        <taxon>Myxococcaceae</taxon>
        <taxon>Myxococcus</taxon>
    </lineage>
</organism>
<dbReference type="AlphaFoldDB" id="A0A540WLJ1"/>
<dbReference type="GO" id="GO:0005886">
    <property type="term" value="C:plasma membrane"/>
    <property type="evidence" value="ECO:0007669"/>
    <property type="project" value="UniProtKB-SubCell"/>
</dbReference>
<name>A0A540WLJ1_9BACT</name>
<keyword evidence="3 5" id="KW-1133">Transmembrane helix</keyword>
<keyword evidence="7" id="KW-0067">ATP-binding</keyword>
<evidence type="ECO:0000256" key="4">
    <source>
        <dbReference type="ARBA" id="ARBA00023136"/>
    </source>
</evidence>
<keyword evidence="4 5" id="KW-0472">Membrane</keyword>
<evidence type="ECO:0000256" key="5">
    <source>
        <dbReference type="SAM" id="Phobius"/>
    </source>
</evidence>
<sequence>MRRTLLRLLRYARPHVAVLVVAFVCMAVVGVTTGAYAYLTGPALRFLLSGGEDGFSGANSVPWLSSLPRDAALWGFPLLMVVVGVVKGVGYLGQFYFMGLFAQRVVRDVRRELFMKLTSLSPAQLARERQGDLLSRFTSDVTAVEAAAMYTVGSYLRDSLQVIILAGVALSMSPLLGGLMLVVIPLAALPASKLTRKVLKGTREGQTQLGHLAGQLHEG</sequence>
<evidence type="ECO:0000259" key="6">
    <source>
        <dbReference type="PROSITE" id="PS50929"/>
    </source>
</evidence>
<dbReference type="RefSeq" id="WP_246137764.1">
    <property type="nucleotide sequence ID" value="NZ_VIFM01000300.1"/>
</dbReference>
<dbReference type="GO" id="GO:0005524">
    <property type="term" value="F:ATP binding"/>
    <property type="evidence" value="ECO:0007669"/>
    <property type="project" value="UniProtKB-KW"/>
</dbReference>
<dbReference type="PANTHER" id="PTHR43394:SF1">
    <property type="entry name" value="ATP-BINDING CASSETTE SUB-FAMILY B MEMBER 10, MITOCHONDRIAL"/>
    <property type="match status" value="1"/>
</dbReference>
<dbReference type="PANTHER" id="PTHR43394">
    <property type="entry name" value="ATP-DEPENDENT PERMEASE MDL1, MITOCHONDRIAL"/>
    <property type="match status" value="1"/>
</dbReference>
<evidence type="ECO:0000256" key="2">
    <source>
        <dbReference type="ARBA" id="ARBA00022692"/>
    </source>
</evidence>